<keyword evidence="2" id="KW-1185">Reference proteome</keyword>
<dbReference type="OrthoDB" id="9873210at2"/>
<evidence type="ECO:0008006" key="3">
    <source>
        <dbReference type="Google" id="ProtNLM"/>
    </source>
</evidence>
<evidence type="ECO:0000313" key="1">
    <source>
        <dbReference type="EMBL" id="SFF44586.1"/>
    </source>
</evidence>
<dbReference type="SUPFAM" id="SSF53448">
    <property type="entry name" value="Nucleotide-diphospho-sugar transferases"/>
    <property type="match status" value="1"/>
</dbReference>
<dbReference type="EMBL" id="FONN01000040">
    <property type="protein sequence ID" value="SFF44586.1"/>
    <property type="molecule type" value="Genomic_DNA"/>
</dbReference>
<gene>
    <name evidence="1" type="ORF">SAMN04487969_14013</name>
</gene>
<name>A0A1I2IV12_9BACL</name>
<organism evidence="1 2">
    <name type="scientific">Paenibacillus algorifonticola</name>
    <dbReference type="NCBI Taxonomy" id="684063"/>
    <lineage>
        <taxon>Bacteria</taxon>
        <taxon>Bacillati</taxon>
        <taxon>Bacillota</taxon>
        <taxon>Bacilli</taxon>
        <taxon>Bacillales</taxon>
        <taxon>Paenibacillaceae</taxon>
        <taxon>Paenibacillus</taxon>
    </lineage>
</organism>
<accession>A0A1I2IV12</accession>
<dbReference type="InterPro" id="IPR029044">
    <property type="entry name" value="Nucleotide-diphossugar_trans"/>
</dbReference>
<protein>
    <recommendedName>
        <fullName evidence="3">Nucleotide-diphospho-sugar transferase</fullName>
    </recommendedName>
</protein>
<sequence>MIFNVMTVLNSDYFDFGKLFVNSFYDNVDLSRIHKLYVYDTGLSEDDKKYLSVFPQMEIVSTELNTKHVLLHDEDWRKNVYSKTAFLLQVIEKDSLPTVMIDSDCLFLSDFTRLIPENDDFVACRREEQEAFCEYIASFFVINSIEKAPSFIREWREEMYYGTENHKESPALSRLINKGGYQVYAIKEDLVSYTGTELTADVTIAHMKSTRGLRTVEQRVNQPHLKAYKEKYLTEIPIAAVGEAFEAMFRETASEAATEQGIGKERSSVLDNISPEKRALLLKRLKKG</sequence>
<reference evidence="2" key="1">
    <citation type="submission" date="2016-10" db="EMBL/GenBank/DDBJ databases">
        <authorList>
            <person name="Varghese N."/>
            <person name="Submissions S."/>
        </authorList>
    </citation>
    <scope>NUCLEOTIDE SEQUENCE [LARGE SCALE GENOMIC DNA]</scope>
    <source>
        <strain evidence="2">CGMCC 1.10223</strain>
    </source>
</reference>
<dbReference type="RefSeq" id="WP_046229283.1">
    <property type="nucleotide sequence ID" value="NZ_FONN01000040.1"/>
</dbReference>
<evidence type="ECO:0000313" key="2">
    <source>
        <dbReference type="Proteomes" id="UP000183410"/>
    </source>
</evidence>
<proteinExistence type="predicted"/>
<dbReference type="AlphaFoldDB" id="A0A1I2IV12"/>
<dbReference type="Proteomes" id="UP000183410">
    <property type="component" value="Unassembled WGS sequence"/>
</dbReference>